<dbReference type="PANTHER" id="PTHR32141:SF168">
    <property type="entry name" value="OS12G0595200 PROTEIN"/>
    <property type="match status" value="1"/>
</dbReference>
<dbReference type="EMBL" id="RWGY01000002">
    <property type="protein sequence ID" value="TVU50848.1"/>
    <property type="molecule type" value="Genomic_DNA"/>
</dbReference>
<dbReference type="Proteomes" id="UP000324897">
    <property type="component" value="Chromosome 6"/>
</dbReference>
<name>A0A5J9WRS1_9POAL</name>
<dbReference type="InterPro" id="IPR055411">
    <property type="entry name" value="LRR_FXL15/At3g58940/PEG3-like"/>
</dbReference>
<dbReference type="PANTHER" id="PTHR32141">
    <property type="match status" value="1"/>
</dbReference>
<dbReference type="AlphaFoldDB" id="A0A5J9WRS1"/>
<gene>
    <name evidence="2" type="ORF">EJB05_02239</name>
</gene>
<feature type="non-terminal residue" evidence="2">
    <location>
        <position position="1"/>
    </location>
</feature>
<feature type="domain" description="F-box/LRR-repeat protein 15/At3g58940/PEG3-like LRR" evidence="1">
    <location>
        <begin position="400"/>
        <end position="530"/>
    </location>
</feature>
<sequence length="627" mass="66875">MERNVQAVRMVVAALPEAPDSTIFFEAPVAGVCGASTAASPGEATHVGAPHIATSPGEAACTCGPSAATSHGEATHARGASDAASRCEAAHASCAGDAASLGEAAIIRSASAASSPDVADTFRGTKAEPSFGEATTFRGAKAVPSLGEAATFRGAKAAPSLGELAIFRGAKTEPSLGEAATFRGAKAAPSLGEASTFRGAKTEPSLGEAATFRGTKTEPCLGKAGTLRATKAAASIGEVTDICGASATASSTGEVAIICDASAPSSANQGSQDGEDELLLPGGWHKYNHNKYSQSVDLFIYCRPLSSFWRPIWEGKPLILHDLELVLVAEYLGRSHGIKLMDVTEEITNVLDNHPGPVEYFRVDSSLWKANDQLTRWVRVLASKGCHCLRTLRLGFLKIPALDMLAFEYSSLKNIRICSESLVRIDIWKSTASWFTIESAPNLEVVTTGIQPRKGNSHVSISIDGTPKLKSIHYIQLPHHEIRIRNTFIAKDHISFDCLEELRIGVNMASHSQRRAVQNMMDCLPRLSSLVLLRLDEVPFDELSDIAVDGSFVGLKDASCVRMHLRRFTIEDFRGGAAEVSLLRTILFFVPHLAQVVLECYKECSKEAVIDALNEIGTMTRASKLAL</sequence>
<dbReference type="Gramene" id="TVU50848">
    <property type="protein sequence ID" value="TVU50848"/>
    <property type="gene ID" value="EJB05_02239"/>
</dbReference>
<protein>
    <recommendedName>
        <fullName evidence="1">F-box/LRR-repeat protein 15/At3g58940/PEG3-like LRR domain-containing protein</fullName>
    </recommendedName>
</protein>
<accession>A0A5J9WRS1</accession>
<comment type="caution">
    <text evidence="2">The sequence shown here is derived from an EMBL/GenBank/DDBJ whole genome shotgun (WGS) entry which is preliminary data.</text>
</comment>
<dbReference type="OrthoDB" id="695707at2759"/>
<proteinExistence type="predicted"/>
<evidence type="ECO:0000313" key="2">
    <source>
        <dbReference type="EMBL" id="TVU50848.1"/>
    </source>
</evidence>
<keyword evidence="3" id="KW-1185">Reference proteome</keyword>
<dbReference type="InterPro" id="IPR055302">
    <property type="entry name" value="F-box_dom-containing"/>
</dbReference>
<evidence type="ECO:0000313" key="3">
    <source>
        <dbReference type="Proteomes" id="UP000324897"/>
    </source>
</evidence>
<dbReference type="Pfam" id="PF24758">
    <property type="entry name" value="LRR_At5g56370"/>
    <property type="match status" value="1"/>
</dbReference>
<organism evidence="2 3">
    <name type="scientific">Eragrostis curvula</name>
    <name type="common">weeping love grass</name>
    <dbReference type="NCBI Taxonomy" id="38414"/>
    <lineage>
        <taxon>Eukaryota</taxon>
        <taxon>Viridiplantae</taxon>
        <taxon>Streptophyta</taxon>
        <taxon>Embryophyta</taxon>
        <taxon>Tracheophyta</taxon>
        <taxon>Spermatophyta</taxon>
        <taxon>Magnoliopsida</taxon>
        <taxon>Liliopsida</taxon>
        <taxon>Poales</taxon>
        <taxon>Poaceae</taxon>
        <taxon>PACMAD clade</taxon>
        <taxon>Chloridoideae</taxon>
        <taxon>Eragrostideae</taxon>
        <taxon>Eragrostidinae</taxon>
        <taxon>Eragrostis</taxon>
    </lineage>
</organism>
<evidence type="ECO:0000259" key="1">
    <source>
        <dbReference type="Pfam" id="PF24758"/>
    </source>
</evidence>
<reference evidence="2 3" key="1">
    <citation type="journal article" date="2019" name="Sci. Rep.">
        <title>A high-quality genome of Eragrostis curvula grass provides insights into Poaceae evolution and supports new strategies to enhance forage quality.</title>
        <authorList>
            <person name="Carballo J."/>
            <person name="Santos B.A.C.M."/>
            <person name="Zappacosta D."/>
            <person name="Garbus I."/>
            <person name="Selva J.P."/>
            <person name="Gallo C.A."/>
            <person name="Diaz A."/>
            <person name="Albertini E."/>
            <person name="Caccamo M."/>
            <person name="Echenique V."/>
        </authorList>
    </citation>
    <scope>NUCLEOTIDE SEQUENCE [LARGE SCALE GENOMIC DNA]</scope>
    <source>
        <strain evidence="3">cv. Victoria</strain>
        <tissue evidence="2">Leaf</tissue>
    </source>
</reference>